<dbReference type="InterPro" id="IPR029057">
    <property type="entry name" value="PRTase-like"/>
</dbReference>
<dbReference type="Proteomes" id="UP000006655">
    <property type="component" value="Chromosome"/>
</dbReference>
<dbReference type="Gene3D" id="3.40.50.2020">
    <property type="match status" value="1"/>
</dbReference>
<accession>A0A806CLW8</accession>
<dbReference type="SUPFAM" id="SSF53271">
    <property type="entry name" value="PRTase-like"/>
    <property type="match status" value="1"/>
</dbReference>
<proteinExistence type="inferred from homology"/>
<dbReference type="CDD" id="cd06223">
    <property type="entry name" value="PRTases_typeI"/>
    <property type="match status" value="1"/>
</dbReference>
<evidence type="ECO:0000256" key="1">
    <source>
        <dbReference type="ARBA" id="ARBA00008007"/>
    </source>
</evidence>
<organism evidence="3 4">
    <name type="scientific">Meiothermus ruber (strain ATCC 35948 / DSM 1279 / VKM B-1258 / 21)</name>
    <name type="common">Thermus ruber</name>
    <dbReference type="NCBI Taxonomy" id="504728"/>
    <lineage>
        <taxon>Bacteria</taxon>
        <taxon>Thermotogati</taxon>
        <taxon>Deinococcota</taxon>
        <taxon>Deinococci</taxon>
        <taxon>Thermales</taxon>
        <taxon>Thermaceae</taxon>
        <taxon>Meiothermus</taxon>
    </lineage>
</organism>
<evidence type="ECO:0000313" key="3">
    <source>
        <dbReference type="EMBL" id="ADD27763.1"/>
    </source>
</evidence>
<evidence type="ECO:0000259" key="2">
    <source>
        <dbReference type="Pfam" id="PF00156"/>
    </source>
</evidence>
<dbReference type="EMBL" id="CP001743">
    <property type="protein sequence ID" value="ADD27763.1"/>
    <property type="molecule type" value="Genomic_DNA"/>
</dbReference>
<dbReference type="RefSeq" id="WP_013013282.1">
    <property type="nucleotide sequence ID" value="NC_013946.1"/>
</dbReference>
<dbReference type="Pfam" id="PF00156">
    <property type="entry name" value="Pribosyltran"/>
    <property type="match status" value="1"/>
</dbReference>
<gene>
    <name evidence="3" type="ordered locus">Mrub_0998</name>
</gene>
<dbReference type="InterPro" id="IPR051910">
    <property type="entry name" value="ComF/GntX_DNA_util-trans"/>
</dbReference>
<dbReference type="AlphaFoldDB" id="A0A806CLW8"/>
<protein>
    <recommendedName>
        <fullName evidence="2">Phosphoribosyltransferase domain-containing protein</fullName>
    </recommendedName>
</protein>
<feature type="domain" description="Phosphoribosyltransferase" evidence="2">
    <location>
        <begin position="109"/>
        <end position="199"/>
    </location>
</feature>
<dbReference type="InterPro" id="IPR000836">
    <property type="entry name" value="PRTase_dom"/>
</dbReference>
<reference evidence="3 4" key="1">
    <citation type="journal article" date="2010" name="Stand. Genomic Sci.">
        <title>Complete genome sequence of Meiothermus ruber type strain (21).</title>
        <authorList>
            <person name="Tindall B.J."/>
            <person name="Sikorski J."/>
            <person name="Lucas S."/>
            <person name="Goltsman E."/>
            <person name="Copeland A."/>
            <person name="Glavina Del Rio T."/>
            <person name="Nolan M."/>
            <person name="Tice H."/>
            <person name="Cheng J.F."/>
            <person name="Han C."/>
            <person name="Pitluck S."/>
            <person name="Liolios K."/>
            <person name="Ivanova N."/>
            <person name="Mavromatis K."/>
            <person name="Ovchinnikova G."/>
            <person name="Pati A."/>
            <person name="Fahnrich R."/>
            <person name="Goodwin L."/>
            <person name="Chen A."/>
            <person name="Palaniappan K."/>
            <person name="Land M."/>
            <person name="Hauser L."/>
            <person name="Chang Y.J."/>
            <person name="Jeffries C.D."/>
            <person name="Rohde M."/>
            <person name="Goker M."/>
            <person name="Woyke T."/>
            <person name="Bristow J."/>
            <person name="Eisen J.A."/>
            <person name="Markowitz V."/>
            <person name="Hugenholtz P."/>
            <person name="Kyrpides N.C."/>
            <person name="Klenk H.P."/>
            <person name="Lapidus A."/>
        </authorList>
    </citation>
    <scope>NUCLEOTIDE SEQUENCE [LARGE SCALE GENOMIC DNA]</scope>
    <source>
        <strain evidence="4">ATCC 35948 / DSM 1279 / VKM B-1258 / 21</strain>
    </source>
</reference>
<name>A0A806CLW8_MEIRD</name>
<dbReference type="KEGG" id="mrb:Mrub_0998"/>
<dbReference type="PANTHER" id="PTHR47505:SF1">
    <property type="entry name" value="DNA UTILIZATION PROTEIN YHGH"/>
    <property type="match status" value="1"/>
</dbReference>
<dbReference type="OrthoDB" id="9779910at2"/>
<dbReference type="PANTHER" id="PTHR47505">
    <property type="entry name" value="DNA UTILIZATION PROTEIN YHGH"/>
    <property type="match status" value="1"/>
</dbReference>
<keyword evidence="4" id="KW-1185">Reference proteome</keyword>
<comment type="similarity">
    <text evidence="1">Belongs to the ComF/GntX family.</text>
</comment>
<sequence length="208" mass="23323">MKPLLGWWEQLTGARCPGCGAPLSQPLLCSSCRAALVPRHLPHFVYLGDYKRLSRLPKAIKYRGQRQLAHYLGELLALGVRQAEWGLDGVTAVPTLPHRQLQRGYNQAELLAQALAQTLKVPYQRVLQRAAWDRSQTQKTLYQRLQLAETTFQPTRRIKGLWLLVDDVVTTGTTFLRARKALLEAGAAKVYGAAIAVKSPHDLSRYSL</sequence>
<evidence type="ECO:0000313" key="4">
    <source>
        <dbReference type="Proteomes" id="UP000006655"/>
    </source>
</evidence>